<evidence type="ECO:0000313" key="3">
    <source>
        <dbReference type="EMBL" id="TKK82956.1"/>
    </source>
</evidence>
<comment type="similarity">
    <text evidence="1">Belongs to the UPF0098 family.</text>
</comment>
<dbReference type="InterPro" id="IPR008914">
    <property type="entry name" value="PEBP"/>
</dbReference>
<protein>
    <submittedName>
        <fullName evidence="3">YbhB/YbcL family Raf kinase inhibitor-like protein</fullName>
    </submittedName>
</protein>
<dbReference type="CDD" id="cd00865">
    <property type="entry name" value="PEBP_bact_arch"/>
    <property type="match status" value="1"/>
</dbReference>
<dbReference type="RefSeq" id="WP_137253643.1">
    <property type="nucleotide sequence ID" value="NZ_JBHSPQ010000001.1"/>
</dbReference>
<organism evidence="3 4">
    <name type="scientific">Kribbella jiaozuonensis</name>
    <dbReference type="NCBI Taxonomy" id="2575441"/>
    <lineage>
        <taxon>Bacteria</taxon>
        <taxon>Bacillati</taxon>
        <taxon>Actinomycetota</taxon>
        <taxon>Actinomycetes</taxon>
        <taxon>Propionibacteriales</taxon>
        <taxon>Kribbellaceae</taxon>
        <taxon>Kribbella</taxon>
    </lineage>
</organism>
<evidence type="ECO:0000313" key="4">
    <source>
        <dbReference type="Proteomes" id="UP000305836"/>
    </source>
</evidence>
<keyword evidence="4" id="KW-1185">Reference proteome</keyword>
<dbReference type="Proteomes" id="UP000305836">
    <property type="component" value="Unassembled WGS sequence"/>
</dbReference>
<dbReference type="InterPro" id="IPR036610">
    <property type="entry name" value="PEBP-like_sf"/>
</dbReference>
<reference evidence="3 4" key="1">
    <citation type="submission" date="2019-04" db="EMBL/GenBank/DDBJ databases">
        <title>Kribbella sp. NEAU-THZ 27 nov., a novel actinomycete isolated from soil.</title>
        <authorList>
            <person name="Duan L."/>
        </authorList>
    </citation>
    <scope>NUCLEOTIDE SEQUENCE [LARGE SCALE GENOMIC DNA]</scope>
    <source>
        <strain evidence="4">NEAU-THZ27</strain>
    </source>
</reference>
<gene>
    <name evidence="3" type="ORF">FDA38_09490</name>
</gene>
<dbReference type="OrthoDB" id="9797506at2"/>
<feature type="region of interest" description="Disordered" evidence="2">
    <location>
        <begin position="28"/>
        <end position="61"/>
    </location>
</feature>
<dbReference type="InterPro" id="IPR005247">
    <property type="entry name" value="YbhB_YbcL/LppC-like"/>
</dbReference>
<dbReference type="Gene3D" id="3.90.280.10">
    <property type="entry name" value="PEBP-like"/>
    <property type="match status" value="1"/>
</dbReference>
<dbReference type="AlphaFoldDB" id="A0A4U3M6A0"/>
<dbReference type="Pfam" id="PF01161">
    <property type="entry name" value="PBP"/>
    <property type="match status" value="1"/>
</dbReference>
<accession>A0A4U3M6A0</accession>
<sequence>MTAGCGGSDPDAPNGTFTHWVLLDLAPQTTELSEGSTPPGAMQANNSAGEPSYAGPCPPSGTHHYRFTADAIARGRLTAVYKRQ</sequence>
<name>A0A4U3M6A0_9ACTN</name>
<dbReference type="EMBL" id="SZPZ01000001">
    <property type="protein sequence ID" value="TKK82956.1"/>
    <property type="molecule type" value="Genomic_DNA"/>
</dbReference>
<evidence type="ECO:0000256" key="2">
    <source>
        <dbReference type="SAM" id="MobiDB-lite"/>
    </source>
</evidence>
<comment type="caution">
    <text evidence="3">The sequence shown here is derived from an EMBL/GenBank/DDBJ whole genome shotgun (WGS) entry which is preliminary data.</text>
</comment>
<proteinExistence type="inferred from homology"/>
<dbReference type="SUPFAM" id="SSF49777">
    <property type="entry name" value="PEBP-like"/>
    <property type="match status" value="1"/>
</dbReference>
<evidence type="ECO:0000256" key="1">
    <source>
        <dbReference type="ARBA" id="ARBA00007120"/>
    </source>
</evidence>